<proteinExistence type="predicted"/>
<keyword evidence="3" id="KW-1185">Reference proteome</keyword>
<evidence type="ECO:0000313" key="2">
    <source>
        <dbReference type="EMBL" id="KAK0617436.1"/>
    </source>
</evidence>
<organism evidence="2 3">
    <name type="scientific">Immersiella caudata</name>
    <dbReference type="NCBI Taxonomy" id="314043"/>
    <lineage>
        <taxon>Eukaryota</taxon>
        <taxon>Fungi</taxon>
        <taxon>Dikarya</taxon>
        <taxon>Ascomycota</taxon>
        <taxon>Pezizomycotina</taxon>
        <taxon>Sordariomycetes</taxon>
        <taxon>Sordariomycetidae</taxon>
        <taxon>Sordariales</taxon>
        <taxon>Lasiosphaeriaceae</taxon>
        <taxon>Immersiella</taxon>
    </lineage>
</organism>
<reference evidence="2" key="1">
    <citation type="submission" date="2023-06" db="EMBL/GenBank/DDBJ databases">
        <title>Genome-scale phylogeny and comparative genomics of the fungal order Sordariales.</title>
        <authorList>
            <consortium name="Lawrence Berkeley National Laboratory"/>
            <person name="Hensen N."/>
            <person name="Bonometti L."/>
            <person name="Westerberg I."/>
            <person name="Brannstrom I.O."/>
            <person name="Guillou S."/>
            <person name="Cros-Aarteil S."/>
            <person name="Calhoun S."/>
            <person name="Haridas S."/>
            <person name="Kuo A."/>
            <person name="Mondo S."/>
            <person name="Pangilinan J."/>
            <person name="Riley R."/>
            <person name="Labutti K."/>
            <person name="Andreopoulos B."/>
            <person name="Lipzen A."/>
            <person name="Chen C."/>
            <person name="Yanf M."/>
            <person name="Daum C."/>
            <person name="Ng V."/>
            <person name="Clum A."/>
            <person name="Steindorff A."/>
            <person name="Ohm R."/>
            <person name="Martin F."/>
            <person name="Silar P."/>
            <person name="Natvig D."/>
            <person name="Lalanne C."/>
            <person name="Gautier V."/>
            <person name="Ament-Velasquez S.L."/>
            <person name="Kruys A."/>
            <person name="Hutchinson M.I."/>
            <person name="Powell A.J."/>
            <person name="Barry K."/>
            <person name="Miller A.N."/>
            <person name="Grigoriev I.V."/>
            <person name="Debuchy R."/>
            <person name="Gladieux P."/>
            <person name="Thoren M.H."/>
            <person name="Johannesson H."/>
        </authorList>
    </citation>
    <scope>NUCLEOTIDE SEQUENCE</scope>
    <source>
        <strain evidence="2">CBS 606.72</strain>
    </source>
</reference>
<dbReference type="EMBL" id="JAULSU010000005">
    <property type="protein sequence ID" value="KAK0617436.1"/>
    <property type="molecule type" value="Genomic_DNA"/>
</dbReference>
<dbReference type="Proteomes" id="UP001175000">
    <property type="component" value="Unassembled WGS sequence"/>
</dbReference>
<protein>
    <submittedName>
        <fullName evidence="2">Uncharacterized protein</fullName>
    </submittedName>
</protein>
<dbReference type="AlphaFoldDB" id="A0AA40BXI4"/>
<keyword evidence="1" id="KW-0472">Membrane</keyword>
<feature type="non-terminal residue" evidence="2">
    <location>
        <position position="1"/>
    </location>
</feature>
<evidence type="ECO:0000313" key="3">
    <source>
        <dbReference type="Proteomes" id="UP001175000"/>
    </source>
</evidence>
<comment type="caution">
    <text evidence="2">The sequence shown here is derived from an EMBL/GenBank/DDBJ whole genome shotgun (WGS) entry which is preliminary data.</text>
</comment>
<gene>
    <name evidence="2" type="ORF">B0T14DRAFT_433997</name>
</gene>
<keyword evidence="1" id="KW-1133">Transmembrane helix</keyword>
<feature type="transmembrane region" description="Helical" evidence="1">
    <location>
        <begin position="16"/>
        <end position="35"/>
    </location>
</feature>
<accession>A0AA40BXI4</accession>
<keyword evidence="1" id="KW-0812">Transmembrane</keyword>
<evidence type="ECO:0000256" key="1">
    <source>
        <dbReference type="SAM" id="Phobius"/>
    </source>
</evidence>
<name>A0AA40BXI4_9PEZI</name>
<sequence length="57" mass="6068">HPIARAARGIARLSEAAFATVWLAVLLIESLLALLSRGGLFAVEMVCAVLDWVGADY</sequence>